<dbReference type="Gene3D" id="1.10.150.320">
    <property type="entry name" value="Photosystem II 12 kDa extrinsic protein"/>
    <property type="match status" value="1"/>
</dbReference>
<dbReference type="GO" id="GO:0015628">
    <property type="term" value="P:protein secretion by the type II secretion system"/>
    <property type="evidence" value="ECO:0007669"/>
    <property type="project" value="TreeGrafter"/>
</dbReference>
<gene>
    <name evidence="4" type="ORF">IAA21_00540</name>
</gene>
<dbReference type="PANTHER" id="PTHR21180:SF32">
    <property type="entry name" value="ENDONUCLEASE_EXONUCLEASE_PHOSPHATASE FAMILY DOMAIN-CONTAINING PROTEIN 1"/>
    <property type="match status" value="1"/>
</dbReference>
<dbReference type="PROSITE" id="PS51257">
    <property type="entry name" value="PROKAR_LIPOPROTEIN"/>
    <property type="match status" value="1"/>
</dbReference>
<reference evidence="4" key="1">
    <citation type="journal article" date="2021" name="PeerJ">
        <title>Extensive microbial diversity within the chicken gut microbiome revealed by metagenomics and culture.</title>
        <authorList>
            <person name="Gilroy R."/>
            <person name="Ravi A."/>
            <person name="Getino M."/>
            <person name="Pursley I."/>
            <person name="Horton D.L."/>
            <person name="Alikhan N.F."/>
            <person name="Baker D."/>
            <person name="Gharbi K."/>
            <person name="Hall N."/>
            <person name="Watson M."/>
            <person name="Adriaenssens E.M."/>
            <person name="Foster-Nyarko E."/>
            <person name="Jarju S."/>
            <person name="Secka A."/>
            <person name="Antonio M."/>
            <person name="Oren A."/>
            <person name="Chaudhuri R.R."/>
            <person name="La Ragione R."/>
            <person name="Hildebrand F."/>
            <person name="Pallen M.J."/>
        </authorList>
    </citation>
    <scope>NUCLEOTIDE SEQUENCE</scope>
    <source>
        <strain evidence="4">14324</strain>
    </source>
</reference>
<reference evidence="4" key="2">
    <citation type="submission" date="2021-04" db="EMBL/GenBank/DDBJ databases">
        <authorList>
            <person name="Gilroy R."/>
        </authorList>
    </citation>
    <scope>NUCLEOTIDE SEQUENCE</scope>
    <source>
        <strain evidence="4">14324</strain>
    </source>
</reference>
<feature type="domain" description="Helix-hairpin-helix DNA-binding motif class 1" evidence="3">
    <location>
        <begin position="157"/>
        <end position="176"/>
    </location>
</feature>
<dbReference type="SUPFAM" id="SSF47781">
    <property type="entry name" value="RuvA domain 2-like"/>
    <property type="match status" value="1"/>
</dbReference>
<evidence type="ECO:0000256" key="1">
    <source>
        <dbReference type="SAM" id="MobiDB-lite"/>
    </source>
</evidence>
<dbReference type="InterPro" id="IPR019554">
    <property type="entry name" value="Soluble_ligand-bd"/>
</dbReference>
<dbReference type="Pfam" id="PF12836">
    <property type="entry name" value="HHH_3"/>
    <property type="match status" value="1"/>
</dbReference>
<feature type="domain" description="Helix-hairpin-helix DNA-binding motif class 1" evidence="3">
    <location>
        <begin position="187"/>
        <end position="206"/>
    </location>
</feature>
<evidence type="ECO:0000313" key="5">
    <source>
        <dbReference type="Proteomes" id="UP000824041"/>
    </source>
</evidence>
<dbReference type="SMART" id="SM00278">
    <property type="entry name" value="HhH1"/>
    <property type="match status" value="2"/>
</dbReference>
<dbReference type="Proteomes" id="UP000824041">
    <property type="component" value="Unassembled WGS sequence"/>
</dbReference>
<dbReference type="InterPro" id="IPR003583">
    <property type="entry name" value="Hlx-hairpin-Hlx_DNA-bd_motif"/>
</dbReference>
<dbReference type="EMBL" id="DXBU01000006">
    <property type="protein sequence ID" value="HIZ21272.1"/>
    <property type="molecule type" value="Genomic_DNA"/>
</dbReference>
<evidence type="ECO:0000256" key="2">
    <source>
        <dbReference type="SAM" id="SignalP"/>
    </source>
</evidence>
<sequence>MKRERKKGSALYLGILSAALLAALSGCGNRQARFLTGEETAATAEPSPGEEAPNTEAEEPSKPPQKIFVDVCGAVAKPGVYELAADSRVFHAINAAGGFLDTAASEYVNRAEPISDGEQVYVPSREEMEGQMAPVLRETADPSAAEAKVNLNTADKEQLMTLTGIGEAKAEAILAYREESGGFQTVEDILNVSGIKEGTLEKIKDDITVE</sequence>
<keyword evidence="2" id="KW-0732">Signal</keyword>
<evidence type="ECO:0000313" key="4">
    <source>
        <dbReference type="EMBL" id="HIZ21272.1"/>
    </source>
</evidence>
<dbReference type="GO" id="GO:0003677">
    <property type="term" value="F:DNA binding"/>
    <property type="evidence" value="ECO:0007669"/>
    <property type="project" value="InterPro"/>
</dbReference>
<evidence type="ECO:0000259" key="3">
    <source>
        <dbReference type="SMART" id="SM00278"/>
    </source>
</evidence>
<dbReference type="AlphaFoldDB" id="A0A9D2ISY0"/>
<name>A0A9D2ISY0_9FIRM</name>
<accession>A0A9D2ISY0</accession>
<organism evidence="4 5">
    <name type="scientific">Candidatus Blautia faecigallinarum</name>
    <dbReference type="NCBI Taxonomy" id="2838488"/>
    <lineage>
        <taxon>Bacteria</taxon>
        <taxon>Bacillati</taxon>
        <taxon>Bacillota</taxon>
        <taxon>Clostridia</taxon>
        <taxon>Lachnospirales</taxon>
        <taxon>Lachnospiraceae</taxon>
        <taxon>Blautia</taxon>
    </lineage>
</organism>
<dbReference type="GO" id="GO:0015627">
    <property type="term" value="C:type II protein secretion system complex"/>
    <property type="evidence" value="ECO:0007669"/>
    <property type="project" value="TreeGrafter"/>
</dbReference>
<feature type="signal peptide" evidence="2">
    <location>
        <begin position="1"/>
        <end position="22"/>
    </location>
</feature>
<protein>
    <submittedName>
        <fullName evidence="4">Helix-hairpin-helix domain-containing protein</fullName>
    </submittedName>
</protein>
<dbReference type="InterPro" id="IPR010994">
    <property type="entry name" value="RuvA_2-like"/>
</dbReference>
<dbReference type="InterPro" id="IPR051675">
    <property type="entry name" value="Endo/Exo/Phosphatase_dom_1"/>
</dbReference>
<dbReference type="Pfam" id="PF10531">
    <property type="entry name" value="SLBB"/>
    <property type="match status" value="1"/>
</dbReference>
<dbReference type="PANTHER" id="PTHR21180">
    <property type="entry name" value="ENDONUCLEASE/EXONUCLEASE/PHOSPHATASE FAMILY DOMAIN-CONTAINING PROTEIN 1"/>
    <property type="match status" value="1"/>
</dbReference>
<feature type="region of interest" description="Disordered" evidence="1">
    <location>
        <begin position="39"/>
        <end position="63"/>
    </location>
</feature>
<dbReference type="InterPro" id="IPR004509">
    <property type="entry name" value="Competence_ComEA_HhH"/>
</dbReference>
<feature type="chain" id="PRO_5039482337" evidence="2">
    <location>
        <begin position="23"/>
        <end position="210"/>
    </location>
</feature>
<dbReference type="NCBIfam" id="TIGR00426">
    <property type="entry name" value="competence protein ComEA helix-hairpin-helix repeat region"/>
    <property type="match status" value="1"/>
</dbReference>
<comment type="caution">
    <text evidence="4">The sequence shown here is derived from an EMBL/GenBank/DDBJ whole genome shotgun (WGS) entry which is preliminary data.</text>
</comment>
<dbReference type="GO" id="GO:0006281">
    <property type="term" value="P:DNA repair"/>
    <property type="evidence" value="ECO:0007669"/>
    <property type="project" value="InterPro"/>
</dbReference>
<proteinExistence type="predicted"/>